<accession>A0ABW2C1L6</accession>
<sequence length="544" mass="58523">MSIGPNGVRTEIDALVIGAGPSGVTAARMLAESGFKVTVLEQGEWPNVADYPSDKLERELLAAGAWNPNPNRRKGPSDYPINVKDSDVHPFMYNGVGGSSVLFWAEWPRFIPSDFRVKSVDGIADDWPITYEDLQPYYEMVDELIGVSGLGGYPAYPPGQGPPQPPLPIGKAGRLAAETFNKLGIGWWPGTSAILSQPSGDRGACARWGTCSNGCPEGAKASFDVAMWPGALAAGVNLVTGARVREVAVSDQGLATGATWIDRAGTEQHTSAPVVIICANGIGTPRLLQLSTSSRFPDGLANSSGYVGRNLMMHPVVSVLGEYDRDIEPWVGPEAHPIWSMHYAETDLSRGFRRGAKWSSVVHQGPVALLELFADLPLSERSGVAGHELVERLSGRCYELAASIEDLPVFDNRVTLDPDLVDSDGIPAPKVHYKMSDESRRCIDWNVDRLVEVHEAAGALSTKRVEWMPESGWHLLGTARCGDDPATSVVDGFGRSHDVPNLFIFDGSVFVTSSSVNPTPTVTAFALRGAEHLIETAADQRMPL</sequence>
<dbReference type="Gene3D" id="3.50.50.60">
    <property type="entry name" value="FAD/NAD(P)-binding domain"/>
    <property type="match status" value="2"/>
</dbReference>
<evidence type="ECO:0000313" key="8">
    <source>
        <dbReference type="Proteomes" id="UP001596337"/>
    </source>
</evidence>
<dbReference type="InterPro" id="IPR007867">
    <property type="entry name" value="GMC_OxRtase_C"/>
</dbReference>
<keyword evidence="4" id="KW-0560">Oxidoreductase</keyword>
<dbReference type="EMBL" id="JBHSXX010000001">
    <property type="protein sequence ID" value="MFC6869121.1"/>
    <property type="molecule type" value="Genomic_DNA"/>
</dbReference>
<evidence type="ECO:0000256" key="3">
    <source>
        <dbReference type="ARBA" id="ARBA00022827"/>
    </source>
</evidence>
<evidence type="ECO:0000256" key="2">
    <source>
        <dbReference type="ARBA" id="ARBA00022630"/>
    </source>
</evidence>
<dbReference type="InterPro" id="IPR000172">
    <property type="entry name" value="GMC_OxRdtase_N"/>
</dbReference>
<keyword evidence="3" id="KW-0274">FAD</keyword>
<feature type="domain" description="Glucose-methanol-choline oxidoreductase C-terminal" evidence="6">
    <location>
        <begin position="411"/>
        <end position="526"/>
    </location>
</feature>
<evidence type="ECO:0000313" key="7">
    <source>
        <dbReference type="EMBL" id="MFC6869121.1"/>
    </source>
</evidence>
<dbReference type="SUPFAM" id="SSF54373">
    <property type="entry name" value="FAD-linked reductases, C-terminal domain"/>
    <property type="match status" value="1"/>
</dbReference>
<organism evidence="7 8">
    <name type="scientific">Haloechinothrix salitolerans</name>
    <dbReference type="NCBI Taxonomy" id="926830"/>
    <lineage>
        <taxon>Bacteria</taxon>
        <taxon>Bacillati</taxon>
        <taxon>Actinomycetota</taxon>
        <taxon>Actinomycetes</taxon>
        <taxon>Pseudonocardiales</taxon>
        <taxon>Pseudonocardiaceae</taxon>
        <taxon>Haloechinothrix</taxon>
    </lineage>
</organism>
<name>A0ABW2C1L6_9PSEU</name>
<dbReference type="InterPro" id="IPR036188">
    <property type="entry name" value="FAD/NAD-bd_sf"/>
</dbReference>
<evidence type="ECO:0000256" key="1">
    <source>
        <dbReference type="ARBA" id="ARBA00010790"/>
    </source>
</evidence>
<dbReference type="Pfam" id="PF00732">
    <property type="entry name" value="GMC_oxred_N"/>
    <property type="match status" value="1"/>
</dbReference>
<dbReference type="Pfam" id="PF05199">
    <property type="entry name" value="GMC_oxred_C"/>
    <property type="match status" value="1"/>
</dbReference>
<keyword evidence="2" id="KW-0285">Flavoprotein</keyword>
<comment type="similarity">
    <text evidence="1">Belongs to the GMC oxidoreductase family.</text>
</comment>
<evidence type="ECO:0000259" key="5">
    <source>
        <dbReference type="Pfam" id="PF00732"/>
    </source>
</evidence>
<proteinExistence type="inferred from homology"/>
<dbReference type="Proteomes" id="UP001596337">
    <property type="component" value="Unassembled WGS sequence"/>
</dbReference>
<feature type="domain" description="Glucose-methanol-choline oxidoreductase N-terminal" evidence="5">
    <location>
        <begin position="201"/>
        <end position="316"/>
    </location>
</feature>
<protein>
    <submittedName>
        <fullName evidence="7">GMC oxidoreductase</fullName>
    </submittedName>
</protein>
<dbReference type="PANTHER" id="PTHR46056:SF12">
    <property type="entry name" value="LONG-CHAIN-ALCOHOL OXIDASE"/>
    <property type="match status" value="1"/>
</dbReference>
<gene>
    <name evidence="7" type="ORF">ACFQGD_18410</name>
</gene>
<dbReference type="SUPFAM" id="SSF51905">
    <property type="entry name" value="FAD/NAD(P)-binding domain"/>
    <property type="match status" value="1"/>
</dbReference>
<dbReference type="PANTHER" id="PTHR46056">
    <property type="entry name" value="LONG-CHAIN-ALCOHOL OXIDASE"/>
    <property type="match status" value="1"/>
</dbReference>
<evidence type="ECO:0000256" key="4">
    <source>
        <dbReference type="ARBA" id="ARBA00023002"/>
    </source>
</evidence>
<dbReference type="Pfam" id="PF13450">
    <property type="entry name" value="NAD_binding_8"/>
    <property type="match status" value="1"/>
</dbReference>
<dbReference type="RefSeq" id="WP_345393552.1">
    <property type="nucleotide sequence ID" value="NZ_BAABLA010000019.1"/>
</dbReference>
<comment type="caution">
    <text evidence="7">The sequence shown here is derived from an EMBL/GenBank/DDBJ whole genome shotgun (WGS) entry which is preliminary data.</text>
</comment>
<reference evidence="8" key="1">
    <citation type="journal article" date="2019" name="Int. J. Syst. Evol. Microbiol.">
        <title>The Global Catalogue of Microorganisms (GCM) 10K type strain sequencing project: providing services to taxonomists for standard genome sequencing and annotation.</title>
        <authorList>
            <consortium name="The Broad Institute Genomics Platform"/>
            <consortium name="The Broad Institute Genome Sequencing Center for Infectious Disease"/>
            <person name="Wu L."/>
            <person name="Ma J."/>
        </authorList>
    </citation>
    <scope>NUCLEOTIDE SEQUENCE [LARGE SCALE GENOMIC DNA]</scope>
    <source>
        <strain evidence="8">KCTC 32255</strain>
    </source>
</reference>
<evidence type="ECO:0000259" key="6">
    <source>
        <dbReference type="Pfam" id="PF05199"/>
    </source>
</evidence>
<keyword evidence="8" id="KW-1185">Reference proteome</keyword>